<evidence type="ECO:0000259" key="8">
    <source>
        <dbReference type="SMART" id="SM00079"/>
    </source>
</evidence>
<dbReference type="Proteomes" id="UP000264541">
    <property type="component" value="Unassembled WGS sequence"/>
</dbReference>
<dbReference type="GO" id="GO:0015276">
    <property type="term" value="F:ligand-gated monoatomic ion channel activity"/>
    <property type="evidence" value="ECO:0007669"/>
    <property type="project" value="InterPro"/>
</dbReference>
<protein>
    <submittedName>
        <fullName evidence="9">ABC transporter substrate-binding protein</fullName>
    </submittedName>
</protein>
<dbReference type="Gene3D" id="3.40.190.10">
    <property type="entry name" value="Periplasmic binding protein-like II"/>
    <property type="match status" value="2"/>
</dbReference>
<accession>A0A372LF59</accession>
<evidence type="ECO:0000256" key="1">
    <source>
        <dbReference type="ARBA" id="ARBA00010333"/>
    </source>
</evidence>
<evidence type="ECO:0000256" key="5">
    <source>
        <dbReference type="ARBA" id="ARBA00023288"/>
    </source>
</evidence>
<feature type="domain" description="Solute-binding protein family 3/N-terminal" evidence="7">
    <location>
        <begin position="44"/>
        <end position="266"/>
    </location>
</feature>
<dbReference type="GO" id="GO:0005576">
    <property type="term" value="C:extracellular region"/>
    <property type="evidence" value="ECO:0007669"/>
    <property type="project" value="TreeGrafter"/>
</dbReference>
<feature type="chain" id="PRO_5039092126" evidence="6">
    <location>
        <begin position="20"/>
        <end position="276"/>
    </location>
</feature>
<name>A0A372LF59_9BACI</name>
<evidence type="ECO:0000256" key="6">
    <source>
        <dbReference type="SAM" id="SignalP"/>
    </source>
</evidence>
<dbReference type="InterPro" id="IPR051455">
    <property type="entry name" value="Bact_solute-bind_prot3"/>
</dbReference>
<dbReference type="SUPFAM" id="SSF53850">
    <property type="entry name" value="Periplasmic binding protein-like II"/>
    <property type="match status" value="1"/>
</dbReference>
<feature type="signal peptide" evidence="6">
    <location>
        <begin position="1"/>
        <end position="19"/>
    </location>
</feature>
<keyword evidence="2" id="KW-0813">Transport</keyword>
<dbReference type="GO" id="GO:0006865">
    <property type="term" value="P:amino acid transport"/>
    <property type="evidence" value="ECO:0007669"/>
    <property type="project" value="TreeGrafter"/>
</dbReference>
<evidence type="ECO:0000313" key="9">
    <source>
        <dbReference type="EMBL" id="RFU64531.1"/>
    </source>
</evidence>
<dbReference type="InterPro" id="IPR001320">
    <property type="entry name" value="Iontro_rcpt_C"/>
</dbReference>
<dbReference type="PROSITE" id="PS51257">
    <property type="entry name" value="PROKAR_LIPOPROTEIN"/>
    <property type="match status" value="1"/>
</dbReference>
<evidence type="ECO:0000256" key="3">
    <source>
        <dbReference type="ARBA" id="ARBA00022729"/>
    </source>
</evidence>
<evidence type="ECO:0000256" key="4">
    <source>
        <dbReference type="ARBA" id="ARBA00023139"/>
    </source>
</evidence>
<dbReference type="InterPro" id="IPR001638">
    <property type="entry name" value="Solute-binding_3/MltF_N"/>
</dbReference>
<dbReference type="PANTHER" id="PTHR30085:SF6">
    <property type="entry name" value="ABC TRANSPORTER GLUTAMINE-BINDING PROTEIN GLNH"/>
    <property type="match status" value="1"/>
</dbReference>
<gene>
    <name evidence="9" type="ORF">D0469_18405</name>
</gene>
<reference evidence="9 10" key="1">
    <citation type="submission" date="2018-08" db="EMBL/GenBank/DDBJ databases">
        <title>Bacillus chawlae sp. nov., Bacillus glennii sp. nov., and Bacillus saganii sp. nov. Isolated from the Vehicle Assembly Building at Kennedy Space Center where the Viking Spacecraft were Assembled.</title>
        <authorList>
            <person name="Seuylemezian A."/>
            <person name="Vaishampayan P."/>
        </authorList>
    </citation>
    <scope>NUCLEOTIDE SEQUENCE [LARGE SCALE GENOMIC DNA]</scope>
    <source>
        <strain evidence="9 10">V47-23a</strain>
    </source>
</reference>
<dbReference type="OrthoDB" id="9775197at2"/>
<dbReference type="GO" id="GO:0016020">
    <property type="term" value="C:membrane"/>
    <property type="evidence" value="ECO:0007669"/>
    <property type="project" value="InterPro"/>
</dbReference>
<dbReference type="Pfam" id="PF00497">
    <property type="entry name" value="SBP_bac_3"/>
    <property type="match status" value="1"/>
</dbReference>
<organism evidence="9 10">
    <name type="scientific">Peribacillus saganii</name>
    <dbReference type="NCBI Taxonomy" id="2303992"/>
    <lineage>
        <taxon>Bacteria</taxon>
        <taxon>Bacillati</taxon>
        <taxon>Bacillota</taxon>
        <taxon>Bacilli</taxon>
        <taxon>Bacillales</taxon>
        <taxon>Bacillaceae</taxon>
        <taxon>Peribacillus</taxon>
    </lineage>
</organism>
<feature type="domain" description="Ionotropic glutamate receptor C-terminal" evidence="8">
    <location>
        <begin position="44"/>
        <end position="265"/>
    </location>
</feature>
<dbReference type="SMART" id="SM00062">
    <property type="entry name" value="PBPb"/>
    <property type="match status" value="1"/>
</dbReference>
<sequence>MRKRLIFVLLLLFTLVVSGCSNDSEVQKAGSDPSTIDSVLKKKKLIVGTAPGYFPFEMKDLNGNFIGYDIDTANAIAESLKVDIEFKQFGFDGLIPALQTGEIDMVVAGMTIRGDRALSVSFANPYFKTGQVMMLPKKDTATKSWQDLDKKGKKIAVSLGTTGALLAKQLYKNAQVLDFEDFPTASMAMIQGQADGIIYDEPGVRTYELMNPDSVRGVYDLISSENLGIAVRKDDLRSIQWINSFLESYIGSPKELESREKWFENADWLDKVETKK</sequence>
<keyword evidence="3 6" id="KW-0732">Signal</keyword>
<keyword evidence="4" id="KW-0564">Palmitate</keyword>
<dbReference type="PANTHER" id="PTHR30085">
    <property type="entry name" value="AMINO ACID ABC TRANSPORTER PERMEASE"/>
    <property type="match status" value="1"/>
</dbReference>
<evidence type="ECO:0000256" key="2">
    <source>
        <dbReference type="ARBA" id="ARBA00022448"/>
    </source>
</evidence>
<comment type="similarity">
    <text evidence="1">Belongs to the bacterial solute-binding protein 3 family.</text>
</comment>
<dbReference type="SMART" id="SM00079">
    <property type="entry name" value="PBPe"/>
    <property type="match status" value="1"/>
</dbReference>
<evidence type="ECO:0000259" key="7">
    <source>
        <dbReference type="SMART" id="SM00062"/>
    </source>
</evidence>
<dbReference type="GO" id="GO:0030288">
    <property type="term" value="C:outer membrane-bounded periplasmic space"/>
    <property type="evidence" value="ECO:0007669"/>
    <property type="project" value="TreeGrafter"/>
</dbReference>
<proteinExistence type="inferred from homology"/>
<keyword evidence="5" id="KW-0449">Lipoprotein</keyword>
<dbReference type="RefSeq" id="WP_117328190.1">
    <property type="nucleotide sequence ID" value="NZ_QVTE01000055.1"/>
</dbReference>
<dbReference type="AlphaFoldDB" id="A0A372LF59"/>
<comment type="caution">
    <text evidence="9">The sequence shown here is derived from an EMBL/GenBank/DDBJ whole genome shotgun (WGS) entry which is preliminary data.</text>
</comment>
<evidence type="ECO:0000313" key="10">
    <source>
        <dbReference type="Proteomes" id="UP000264541"/>
    </source>
</evidence>
<dbReference type="EMBL" id="QVTE01000055">
    <property type="protein sequence ID" value="RFU64531.1"/>
    <property type="molecule type" value="Genomic_DNA"/>
</dbReference>
<keyword evidence="10" id="KW-1185">Reference proteome</keyword>